<comment type="caution">
    <text evidence="3">The sequence shown here is derived from an EMBL/GenBank/DDBJ whole genome shotgun (WGS) entry which is preliminary data.</text>
</comment>
<dbReference type="RefSeq" id="WP_138474634.1">
    <property type="nucleotide sequence ID" value="NZ_VBTH01000014.1"/>
</dbReference>
<organism evidence="3 4">
    <name type="scientific">Pediococcus stilesii</name>
    <dbReference type="NCBI Taxonomy" id="331679"/>
    <lineage>
        <taxon>Bacteria</taxon>
        <taxon>Bacillati</taxon>
        <taxon>Bacillota</taxon>
        <taxon>Bacilli</taxon>
        <taxon>Lactobacillales</taxon>
        <taxon>Lactobacillaceae</taxon>
        <taxon>Pediococcus</taxon>
    </lineage>
</organism>
<reference evidence="3 4" key="1">
    <citation type="submission" date="2019-05" db="EMBL/GenBank/DDBJ databases">
        <title>The metagenome of a microbial culture collection derived from dairy environment covers the genomic content of the human microbiome.</title>
        <authorList>
            <person name="Roder T."/>
            <person name="Wuthrich D."/>
            <person name="Sattari Z."/>
            <person name="Von Ah U."/>
            <person name="Bar C."/>
            <person name="Ronchi F."/>
            <person name="Macpherson A.J."/>
            <person name="Ganal-Vonarburg S.C."/>
            <person name="Bruggmann R."/>
            <person name="Vergeres G."/>
        </authorList>
    </citation>
    <scope>NUCLEOTIDE SEQUENCE [LARGE SCALE GENOMIC DNA]</scope>
    <source>
        <strain evidence="3 4">FAM 18815</strain>
    </source>
</reference>
<dbReference type="AlphaFoldDB" id="A0A5R9BUM8"/>
<evidence type="ECO:0000313" key="4">
    <source>
        <dbReference type="Proteomes" id="UP000305541"/>
    </source>
</evidence>
<name>A0A5R9BUM8_9LACO</name>
<feature type="compositionally biased region" description="Polar residues" evidence="2">
    <location>
        <begin position="155"/>
        <end position="166"/>
    </location>
</feature>
<protein>
    <submittedName>
        <fullName evidence="3">DUF3102 domain-containing protein</fullName>
    </submittedName>
</protein>
<accession>A0A5R9BUM8</accession>
<feature type="coiled-coil region" evidence="1">
    <location>
        <begin position="212"/>
        <end position="260"/>
    </location>
</feature>
<keyword evidence="1" id="KW-0175">Coiled coil</keyword>
<evidence type="ECO:0000256" key="1">
    <source>
        <dbReference type="SAM" id="Coils"/>
    </source>
</evidence>
<dbReference type="Pfam" id="PF11300">
    <property type="entry name" value="DUF3102"/>
    <property type="match status" value="1"/>
</dbReference>
<feature type="region of interest" description="Disordered" evidence="2">
    <location>
        <begin position="155"/>
        <end position="175"/>
    </location>
</feature>
<dbReference type="OrthoDB" id="2200242at2"/>
<dbReference type="Proteomes" id="UP000305541">
    <property type="component" value="Unassembled WGS sequence"/>
</dbReference>
<proteinExistence type="predicted"/>
<dbReference type="InterPro" id="IPR021451">
    <property type="entry name" value="DUF3102"/>
</dbReference>
<sequence>MDELDSEKRDLESISNKNNVFEVTPLSDDLDVLEGEIHNFQKQGGKVIFGIGRRLNKIKAEDMAHGDWMDWLKKMNIEQTFANKSMQIARKFSNSNYEHAHNLESKSIRTLSELVTLPDSVLNETFALTEGEEEQSPFDMHSPEIRKLKRQLAQRDQQLKESQQQNRELEQRSPRVIEKIPDDYELVKNDSRRYKKLYGQSKKTGLKHEADLKKEIEKRDAIIRKKETTEEEVKKDSEELRELKKQLRNASDDVVAIDDLRQANEVIQKTLLEIASFIYSKAVERLDPDSFAAQHNADT</sequence>
<dbReference type="EMBL" id="VBTH01000014">
    <property type="protein sequence ID" value="TLQ03780.1"/>
    <property type="molecule type" value="Genomic_DNA"/>
</dbReference>
<gene>
    <name evidence="3" type="ORF">FEZ51_07675</name>
</gene>
<evidence type="ECO:0000313" key="3">
    <source>
        <dbReference type="EMBL" id="TLQ03780.1"/>
    </source>
</evidence>
<evidence type="ECO:0000256" key="2">
    <source>
        <dbReference type="SAM" id="MobiDB-lite"/>
    </source>
</evidence>